<dbReference type="EMBL" id="MLAW01000088">
    <property type="protein sequence ID" value="OJJ13907.1"/>
    <property type="molecule type" value="Genomic_DNA"/>
</dbReference>
<sequence>MFTGVTGFFGSPGNTDMGEKLLNSVASQSLRHLFTRSESIEVSIRCYPSSKLLQGAIDGLQMQGRGLVIRNDFPMEEMSFQTDAVALDFGALLGGKLRLKQPTQAVAQITLSESGINQSFQAKLVTKRLENLTQPALTELSGGHPVSFKEVSVELLPNNQIRLFAITDVGNADLIPIAMRATLVVERRRRILFSDAQFEPDNIPPELCDRAQSFTQALADILNDMVDLDRFNLDGVTLRINRLETQGKNLLFSGYAQIDHFPDT</sequence>
<protein>
    <recommendedName>
        <fullName evidence="3">DUF2993 domain-containing protein</fullName>
    </recommendedName>
</protein>
<proteinExistence type="predicted"/>
<gene>
    <name evidence="1" type="ORF">BI308_25410</name>
</gene>
<dbReference type="Proteomes" id="UP000183940">
    <property type="component" value="Unassembled WGS sequence"/>
</dbReference>
<evidence type="ECO:0008006" key="3">
    <source>
        <dbReference type="Google" id="ProtNLM"/>
    </source>
</evidence>
<comment type="caution">
    <text evidence="1">The sequence shown here is derived from an EMBL/GenBank/DDBJ whole genome shotgun (WGS) entry which is preliminary data.</text>
</comment>
<keyword evidence="2" id="KW-1185">Reference proteome</keyword>
<evidence type="ECO:0000313" key="1">
    <source>
        <dbReference type="EMBL" id="OJJ13907.1"/>
    </source>
</evidence>
<reference evidence="1" key="1">
    <citation type="submission" date="2016-10" db="EMBL/GenBank/DDBJ databases">
        <title>CRISPR-Cas defence system in Roseofilum reptotaenium: evidence of a bacteriophage-cyanobacterium arms race in the coral black band disease.</title>
        <authorList>
            <person name="Buerger P."/>
            <person name="Wood-Charlson E.M."/>
            <person name="Weynberg K.D."/>
            <person name="Willis B."/>
            <person name="Van Oppen M.J."/>
        </authorList>
    </citation>
    <scope>NUCLEOTIDE SEQUENCE [LARGE SCALE GENOMIC DNA]</scope>
    <source>
        <strain evidence="1">AO1-A</strain>
    </source>
</reference>
<dbReference type="STRING" id="1925591.BI308_25410"/>
<accession>A0A1L9QJE1</accession>
<dbReference type="InterPro" id="IPR021373">
    <property type="entry name" value="DUF2993"/>
</dbReference>
<organism evidence="1 2">
    <name type="scientific">Roseofilum reptotaenium AO1-A</name>
    <dbReference type="NCBI Taxonomy" id="1925591"/>
    <lineage>
        <taxon>Bacteria</taxon>
        <taxon>Bacillati</taxon>
        <taxon>Cyanobacteriota</taxon>
        <taxon>Cyanophyceae</taxon>
        <taxon>Desertifilales</taxon>
        <taxon>Desertifilaceae</taxon>
        <taxon>Roseofilum</taxon>
    </lineage>
</organism>
<dbReference type="Pfam" id="PF11209">
    <property type="entry name" value="LmeA"/>
    <property type="match status" value="1"/>
</dbReference>
<evidence type="ECO:0000313" key="2">
    <source>
        <dbReference type="Proteomes" id="UP000183940"/>
    </source>
</evidence>
<name>A0A1L9QJE1_9CYAN</name>
<dbReference type="AlphaFoldDB" id="A0A1L9QJE1"/>